<dbReference type="InterPro" id="IPR036322">
    <property type="entry name" value="WD40_repeat_dom_sf"/>
</dbReference>
<comment type="subcellular location">
    <subcellularLocation>
        <location evidence="1">Cytoplasm</location>
    </subcellularLocation>
</comment>
<evidence type="ECO:0000256" key="4">
    <source>
        <dbReference type="ARBA" id="ARBA00022694"/>
    </source>
</evidence>
<dbReference type="GO" id="GO:0005737">
    <property type="term" value="C:cytoplasm"/>
    <property type="evidence" value="ECO:0007669"/>
    <property type="project" value="UniProtKB-SubCell"/>
</dbReference>
<dbReference type="PANTHER" id="PTHR14344:SF3">
    <property type="entry name" value="WD REPEAT-CONTAINING PROTEIN 6"/>
    <property type="match status" value="1"/>
</dbReference>
<evidence type="ECO:0000256" key="5">
    <source>
        <dbReference type="ARBA" id="ARBA00022737"/>
    </source>
</evidence>
<dbReference type="InterPro" id="IPR019775">
    <property type="entry name" value="WD40_repeat_CS"/>
</dbReference>
<accession>A0A420IKK9</accession>
<evidence type="ECO:0000256" key="1">
    <source>
        <dbReference type="ARBA" id="ARBA00004496"/>
    </source>
</evidence>
<dbReference type="AlphaFoldDB" id="A0A420IKK9"/>
<dbReference type="SMART" id="SM00320">
    <property type="entry name" value="WD40"/>
    <property type="match status" value="7"/>
</dbReference>
<evidence type="ECO:0000256" key="3">
    <source>
        <dbReference type="ARBA" id="ARBA00022574"/>
    </source>
</evidence>
<dbReference type="InterPro" id="IPR015943">
    <property type="entry name" value="WD40/YVTN_repeat-like_dom_sf"/>
</dbReference>
<dbReference type="InterPro" id="IPR051973">
    <property type="entry name" value="tRNA_Anticodon_Mtase-Reg"/>
</dbReference>
<dbReference type="PROSITE" id="PS00678">
    <property type="entry name" value="WD_REPEATS_1"/>
    <property type="match status" value="1"/>
</dbReference>
<feature type="repeat" description="WD" evidence="7">
    <location>
        <begin position="793"/>
        <end position="834"/>
    </location>
</feature>
<dbReference type="GO" id="GO:0030488">
    <property type="term" value="P:tRNA methylation"/>
    <property type="evidence" value="ECO:0007669"/>
    <property type="project" value="TreeGrafter"/>
</dbReference>
<feature type="repeat" description="WD" evidence="7">
    <location>
        <begin position="205"/>
        <end position="254"/>
    </location>
</feature>
<keyword evidence="2" id="KW-0963">Cytoplasm</keyword>
<dbReference type="Gene3D" id="2.130.10.10">
    <property type="entry name" value="YVTN repeat-like/Quinoprotein amine dehydrogenase"/>
    <property type="match status" value="3"/>
</dbReference>
<protein>
    <submittedName>
        <fullName evidence="8">Regulator of Ty1 transposition protein 10</fullName>
    </submittedName>
</protein>
<sequence>MYISDIDSKHEYILNPITALQFYQKNVNTLLLLAGEGPYLKTYDVSTTRILSHFQIFNNQVIHGITVRDHPKDESSLCVVIWGGSQLVLLTKRQIDLLLEASEKRITPKTITVPDWILDISLSPFEQSNCAMVTAHNAVLVARLNETGGEAHLKTILSATNTSLYSACLIWDFDSTLLVVSGTVFGEIIASQYRLNGKSQILSRFKGHEGSVFGVDISPKLLFPDGRVGRLLASCSDDRTIRIWDLATDHLSETIAALPLYEGTTGLGQSDYENSSPLIEKQIAVTMGHSSRIWRVKFILGNLDDRGQRLINLMSFGEDAATYHWVLRLRYHPNLDIIEDSKSLKKPKSDFNQSEIIHLKTFSFHSGKHIWSSSLRRLDQKNYRLVTGGADGKISLFNVQINEIESSGDSFRNLQEESERTDFSDALYIFDLTSIFQSCHSQGKLVRASSSEKDEIDMKREISCRAPKDHLNRYTFLSNHEFLVTTTLGRVIRGSIKDTISWTELSLSQSAAQDLKSYVVIKAFTESETAYLAGANGAIYAYSSSRGIRRFGHVEGKVADIFKVSEKLSQIHALLLTTLHSKVATIFHLDKASYGILKTCLINLPEKFVVTSAGIVNGLLLLGSRSGHLTIYHPEQPEMPFEVCKATGKNNEDAITSIIPIASARQDNRTEYFVTTCRNGTYSIFSIGLSSTKNDKSSLIQIVHCGEPPFGPMIESAWFQNQELFLYGFKGKSFIVWNETNQSEVVRVDCGGAHRSYAYTPSGDNKGGYLIYTKASKLHIFSHKFPSHQVLKNGGHGREIKSCAISDDKKLIATGAEDTLIRIWKIYADEVQDRKFQCLSVLRRHTTGIQQLQWIGSKFLFSSGGNEEFFIWTTHSIPNYGVGLVCEAFCPSQSEDKDLRITCFDVALSPDSQIPNEILLNLGYSDSTFCSYRYSLPRGFIRTAMGRYTSSCITQIRNLCILPNQICLITATTDGVLAIWSSNTTEIETSSDYSLHKFKLLSAKKVHQSSIKSFDMHLINENLVVLTGGDDNAISISIYDKLYLERKPSSFLLDSAHAAAITGLAAFNFTPLRGFLNCEKGFELHMISSSTDQKINMWILQISFCSKAANITDVTTTMASLGNSCDTNDQGNPSVEIQLRKSIFTPVADVADLTIFQYETGTSRNTKVLVVGNGLDVWSVSDSLRDTRME</sequence>
<dbReference type="InterPro" id="IPR011044">
    <property type="entry name" value="Quino_amine_DH_bsu"/>
</dbReference>
<evidence type="ECO:0000256" key="6">
    <source>
        <dbReference type="ARBA" id="ARBA00038255"/>
    </source>
</evidence>
<dbReference type="PROSITE" id="PS50082">
    <property type="entry name" value="WD_REPEATS_2"/>
    <property type="match status" value="2"/>
</dbReference>
<dbReference type="SUPFAM" id="SSF50969">
    <property type="entry name" value="YVTN repeat-like/Quinoprotein amine dehydrogenase"/>
    <property type="match status" value="1"/>
</dbReference>
<evidence type="ECO:0000256" key="2">
    <source>
        <dbReference type="ARBA" id="ARBA00022490"/>
    </source>
</evidence>
<evidence type="ECO:0000313" key="9">
    <source>
        <dbReference type="Proteomes" id="UP000285326"/>
    </source>
</evidence>
<dbReference type="Pfam" id="PF00400">
    <property type="entry name" value="WD40"/>
    <property type="match status" value="2"/>
</dbReference>
<keyword evidence="5" id="KW-0677">Repeat</keyword>
<dbReference type="PROSITE" id="PS50294">
    <property type="entry name" value="WD_REPEATS_REGION"/>
    <property type="match status" value="2"/>
</dbReference>
<reference evidence="8 9" key="1">
    <citation type="journal article" date="2018" name="BMC Genomics">
        <title>Comparative genome analyses reveal sequence features reflecting distinct modes of host-adaptation between dicot and monocot powdery mildew.</title>
        <authorList>
            <person name="Wu Y."/>
            <person name="Ma X."/>
            <person name="Pan Z."/>
            <person name="Kale S.D."/>
            <person name="Song Y."/>
            <person name="King H."/>
            <person name="Zhang Q."/>
            <person name="Presley C."/>
            <person name="Deng X."/>
            <person name="Wei C.I."/>
            <person name="Xiao S."/>
        </authorList>
    </citation>
    <scope>NUCLEOTIDE SEQUENCE [LARGE SCALE GENOMIC DNA]</scope>
    <source>
        <strain evidence="8">UMSG1</strain>
    </source>
</reference>
<gene>
    <name evidence="8" type="ORF">GcM1_236103</name>
</gene>
<dbReference type="PANTHER" id="PTHR14344">
    <property type="entry name" value="WD REPEAT PROTEIN"/>
    <property type="match status" value="1"/>
</dbReference>
<comment type="similarity">
    <text evidence="6">Belongs to the WD repeat WDR6 family.</text>
</comment>
<comment type="caution">
    <text evidence="8">The sequence shown here is derived from an EMBL/GenBank/DDBJ whole genome shotgun (WGS) entry which is preliminary data.</text>
</comment>
<dbReference type="Proteomes" id="UP000285326">
    <property type="component" value="Unassembled WGS sequence"/>
</dbReference>
<evidence type="ECO:0000256" key="7">
    <source>
        <dbReference type="PROSITE-ProRule" id="PRU00221"/>
    </source>
</evidence>
<dbReference type="InterPro" id="IPR001680">
    <property type="entry name" value="WD40_rpt"/>
</dbReference>
<organism evidence="8 9">
    <name type="scientific">Golovinomyces cichoracearum</name>
    <dbReference type="NCBI Taxonomy" id="62708"/>
    <lineage>
        <taxon>Eukaryota</taxon>
        <taxon>Fungi</taxon>
        <taxon>Dikarya</taxon>
        <taxon>Ascomycota</taxon>
        <taxon>Pezizomycotina</taxon>
        <taxon>Leotiomycetes</taxon>
        <taxon>Erysiphales</taxon>
        <taxon>Erysiphaceae</taxon>
        <taxon>Golovinomyces</taxon>
    </lineage>
</organism>
<keyword evidence="4" id="KW-0819">tRNA processing</keyword>
<dbReference type="EMBL" id="MCBS01023614">
    <property type="protein sequence ID" value="RKF75086.1"/>
    <property type="molecule type" value="Genomic_DNA"/>
</dbReference>
<evidence type="ECO:0000313" key="8">
    <source>
        <dbReference type="EMBL" id="RKF75086.1"/>
    </source>
</evidence>
<proteinExistence type="inferred from homology"/>
<name>A0A420IKK9_9PEZI</name>
<dbReference type="SUPFAM" id="SSF50978">
    <property type="entry name" value="WD40 repeat-like"/>
    <property type="match status" value="2"/>
</dbReference>
<keyword evidence="3 7" id="KW-0853">WD repeat</keyword>